<organism evidence="1 2">
    <name type="scientific">Paramesorhizobium deserti</name>
    <dbReference type="NCBI Taxonomy" id="1494590"/>
    <lineage>
        <taxon>Bacteria</taxon>
        <taxon>Pseudomonadati</taxon>
        <taxon>Pseudomonadota</taxon>
        <taxon>Alphaproteobacteria</taxon>
        <taxon>Hyphomicrobiales</taxon>
        <taxon>Phyllobacteriaceae</taxon>
        <taxon>Paramesorhizobium</taxon>
    </lineage>
</organism>
<evidence type="ECO:0008006" key="3">
    <source>
        <dbReference type="Google" id="ProtNLM"/>
    </source>
</evidence>
<dbReference type="STRING" id="1494590.ATN84_20145"/>
<accession>A0A135HP69</accession>
<proteinExistence type="predicted"/>
<name>A0A135HP69_9HYPH</name>
<dbReference type="Proteomes" id="UP000070107">
    <property type="component" value="Unassembled WGS sequence"/>
</dbReference>
<dbReference type="InterPro" id="IPR014985">
    <property type="entry name" value="WbqC"/>
</dbReference>
<keyword evidence="2" id="KW-1185">Reference proteome</keyword>
<dbReference type="RefSeq" id="WP_068884784.1">
    <property type="nucleotide sequence ID" value="NZ_LNTU01000039.1"/>
</dbReference>
<dbReference type="OrthoDB" id="3611744at2"/>
<comment type="caution">
    <text evidence="1">The sequence shown here is derived from an EMBL/GenBank/DDBJ whole genome shotgun (WGS) entry which is preliminary data.</text>
</comment>
<dbReference type="AlphaFoldDB" id="A0A135HP69"/>
<evidence type="ECO:0000313" key="2">
    <source>
        <dbReference type="Proteomes" id="UP000070107"/>
    </source>
</evidence>
<protein>
    <recommendedName>
        <fullName evidence="3">WbqC-like protein</fullName>
    </recommendedName>
</protein>
<gene>
    <name evidence="1" type="ORF">ATN84_20145</name>
</gene>
<reference evidence="1 2" key="1">
    <citation type="submission" date="2015-11" db="EMBL/GenBank/DDBJ databases">
        <title>Draft genome sequence of Paramesorhizobium deserti A-3-E, a strain highly resistant to diverse beta-lactam antibiotics.</title>
        <authorList>
            <person name="Lv R."/>
            <person name="Yang X."/>
            <person name="Fang N."/>
            <person name="Guo J."/>
            <person name="Luo X."/>
            <person name="Peng F."/>
            <person name="Yang R."/>
            <person name="Cui Y."/>
            <person name="Fang C."/>
            <person name="Song Y."/>
        </authorList>
    </citation>
    <scope>NUCLEOTIDE SEQUENCE [LARGE SCALE GENOMIC DNA]</scope>
    <source>
        <strain evidence="1 2">A-3-E</strain>
    </source>
</reference>
<dbReference type="EMBL" id="LNTU01000039">
    <property type="protein sequence ID" value="KXF75005.1"/>
    <property type="molecule type" value="Genomic_DNA"/>
</dbReference>
<sequence length="235" mass="27015">MKTICIIQPYVFPYLPYFQLAGAVDEFWVFDDVQYIRRGWMNRNYILNNGQRQLFTLPISKGHQGDLILDKKLPENFASSIEGLKKNLSNAYARAPYLEIIQAIFDALAAKQWHYFLDFSEMTLGEIFRQLGIETAIQRTSKLLIPDNIHGANRIIEVCRRVGANRYVNPIGGVSLYNHDVFAAKGLQLNFLEGILAPYPQHGVREFEPGLSILDLIAWTDPADYAFQLRNFKLR</sequence>
<dbReference type="Pfam" id="PF08889">
    <property type="entry name" value="WbqC"/>
    <property type="match status" value="1"/>
</dbReference>
<evidence type="ECO:0000313" key="1">
    <source>
        <dbReference type="EMBL" id="KXF75005.1"/>
    </source>
</evidence>